<organism evidence="1 2">
    <name type="scientific">Pterulicium gracile</name>
    <dbReference type="NCBI Taxonomy" id="1884261"/>
    <lineage>
        <taxon>Eukaryota</taxon>
        <taxon>Fungi</taxon>
        <taxon>Dikarya</taxon>
        <taxon>Basidiomycota</taxon>
        <taxon>Agaricomycotina</taxon>
        <taxon>Agaricomycetes</taxon>
        <taxon>Agaricomycetidae</taxon>
        <taxon>Agaricales</taxon>
        <taxon>Pleurotineae</taxon>
        <taxon>Pterulaceae</taxon>
        <taxon>Pterulicium</taxon>
    </lineage>
</organism>
<evidence type="ECO:0000313" key="2">
    <source>
        <dbReference type="Proteomes" id="UP000305067"/>
    </source>
</evidence>
<dbReference type="AlphaFoldDB" id="A0A5C3QMF6"/>
<accession>A0A5C3QMF6</accession>
<name>A0A5C3QMF6_9AGAR</name>
<gene>
    <name evidence="1" type="ORF">BDV98DRAFT_505500</name>
</gene>
<reference evidence="1 2" key="1">
    <citation type="journal article" date="2019" name="Nat. Ecol. Evol.">
        <title>Megaphylogeny resolves global patterns of mushroom evolution.</title>
        <authorList>
            <person name="Varga T."/>
            <person name="Krizsan K."/>
            <person name="Foldi C."/>
            <person name="Dima B."/>
            <person name="Sanchez-Garcia M."/>
            <person name="Sanchez-Ramirez S."/>
            <person name="Szollosi G.J."/>
            <person name="Szarkandi J.G."/>
            <person name="Papp V."/>
            <person name="Albert L."/>
            <person name="Andreopoulos W."/>
            <person name="Angelini C."/>
            <person name="Antonin V."/>
            <person name="Barry K.W."/>
            <person name="Bougher N.L."/>
            <person name="Buchanan P."/>
            <person name="Buyck B."/>
            <person name="Bense V."/>
            <person name="Catcheside P."/>
            <person name="Chovatia M."/>
            <person name="Cooper J."/>
            <person name="Damon W."/>
            <person name="Desjardin D."/>
            <person name="Finy P."/>
            <person name="Geml J."/>
            <person name="Haridas S."/>
            <person name="Hughes K."/>
            <person name="Justo A."/>
            <person name="Karasinski D."/>
            <person name="Kautmanova I."/>
            <person name="Kiss B."/>
            <person name="Kocsube S."/>
            <person name="Kotiranta H."/>
            <person name="LaButti K.M."/>
            <person name="Lechner B.E."/>
            <person name="Liimatainen K."/>
            <person name="Lipzen A."/>
            <person name="Lukacs Z."/>
            <person name="Mihaltcheva S."/>
            <person name="Morgado L.N."/>
            <person name="Niskanen T."/>
            <person name="Noordeloos M.E."/>
            <person name="Ohm R.A."/>
            <person name="Ortiz-Santana B."/>
            <person name="Ovrebo C."/>
            <person name="Racz N."/>
            <person name="Riley R."/>
            <person name="Savchenko A."/>
            <person name="Shiryaev A."/>
            <person name="Soop K."/>
            <person name="Spirin V."/>
            <person name="Szebenyi C."/>
            <person name="Tomsovsky M."/>
            <person name="Tulloss R.E."/>
            <person name="Uehling J."/>
            <person name="Grigoriev I.V."/>
            <person name="Vagvolgyi C."/>
            <person name="Papp T."/>
            <person name="Martin F.M."/>
            <person name="Miettinen O."/>
            <person name="Hibbett D.S."/>
            <person name="Nagy L.G."/>
        </authorList>
    </citation>
    <scope>NUCLEOTIDE SEQUENCE [LARGE SCALE GENOMIC DNA]</scope>
    <source>
        <strain evidence="1 2">CBS 309.79</strain>
    </source>
</reference>
<protein>
    <submittedName>
        <fullName evidence="1">Uncharacterized protein</fullName>
    </submittedName>
</protein>
<evidence type="ECO:0000313" key="1">
    <source>
        <dbReference type="EMBL" id="TFL02360.1"/>
    </source>
</evidence>
<dbReference type="OrthoDB" id="341421at2759"/>
<sequence length="389" mass="44845">WPQHKLRCKLTDRIDLGAFYPFLAGLADCCHLVYQLKPTHQACLRRITNSPNPYTSATVLSKDEAAKLVVLGDYVKPHELMSPTWCPTAASDMVRAKLFRRYVLSHLFHPNVSCALLILLSICVALLARLHPETTDKSGEPRYCLRYKSSVISDFGIAKGWADVKGQDRFVYFSPEEQRFEMGQDHKDHYWIYFRTVKGEELTLDLCMFTVNMYMLVSSQGYFPPDIAQRLSIYSPAFFCDRPISASTPSLRYEQGRASILRNEELRRALTSINTCNDRSNALIVKFMEKLSGGKTTEQDKRLAVSFTERHLPSFDWLVKGRRYRQFPAEPALCIEQDPGEVPKEKEQDEWYKHVQKFKKLKKQGKAPETDLAEAFRQWKAKRAEPLSV</sequence>
<dbReference type="STRING" id="1884261.A0A5C3QMF6"/>
<proteinExistence type="predicted"/>
<dbReference type="EMBL" id="ML178822">
    <property type="protein sequence ID" value="TFL02360.1"/>
    <property type="molecule type" value="Genomic_DNA"/>
</dbReference>
<keyword evidence="2" id="KW-1185">Reference proteome</keyword>
<dbReference type="Proteomes" id="UP000305067">
    <property type="component" value="Unassembled WGS sequence"/>
</dbReference>
<feature type="non-terminal residue" evidence="1">
    <location>
        <position position="1"/>
    </location>
</feature>